<dbReference type="KEGG" id="mph:MLP_24000"/>
<feature type="chain" id="PRO_5038496800" description="Bacterial Ig-like domain-containing protein" evidence="1">
    <location>
        <begin position="36"/>
        <end position="668"/>
    </location>
</feature>
<dbReference type="NCBIfam" id="TIGR02608">
    <property type="entry name" value="delta_60_rpt"/>
    <property type="match status" value="5"/>
</dbReference>
<feature type="domain" description="Bacterial Ig-like" evidence="2">
    <location>
        <begin position="588"/>
        <end position="667"/>
    </location>
</feature>
<keyword evidence="4" id="KW-1185">Reference proteome</keyword>
<dbReference type="InterPro" id="IPR013783">
    <property type="entry name" value="Ig-like_fold"/>
</dbReference>
<dbReference type="Pfam" id="PF16640">
    <property type="entry name" value="Big_3_5"/>
    <property type="match status" value="1"/>
</dbReference>
<dbReference type="Pfam" id="PF17164">
    <property type="entry name" value="DUF5122"/>
    <property type="match status" value="1"/>
</dbReference>
<organism evidence="3 4">
    <name type="scientific">Microlunatus phosphovorus (strain ATCC 700054 / DSM 10555 / JCM 9379 / NBRC 101784 / NCIMB 13414 / VKM Ac-1990 / NM-1)</name>
    <dbReference type="NCBI Taxonomy" id="1032480"/>
    <lineage>
        <taxon>Bacteria</taxon>
        <taxon>Bacillati</taxon>
        <taxon>Actinomycetota</taxon>
        <taxon>Actinomycetes</taxon>
        <taxon>Propionibacteriales</taxon>
        <taxon>Propionibacteriaceae</taxon>
        <taxon>Microlunatus</taxon>
    </lineage>
</organism>
<evidence type="ECO:0000313" key="4">
    <source>
        <dbReference type="Proteomes" id="UP000007947"/>
    </source>
</evidence>
<dbReference type="eggNOG" id="COG2373">
    <property type="taxonomic scope" value="Bacteria"/>
</dbReference>
<keyword evidence="1" id="KW-0732">Signal</keyword>
<evidence type="ECO:0000259" key="2">
    <source>
        <dbReference type="Pfam" id="PF16640"/>
    </source>
</evidence>
<evidence type="ECO:0000256" key="1">
    <source>
        <dbReference type="SAM" id="SignalP"/>
    </source>
</evidence>
<dbReference type="HOGENOM" id="CLU_410948_0_0_11"/>
<name>F5XFK7_MICPN</name>
<dbReference type="Gene3D" id="2.60.40.10">
    <property type="entry name" value="Immunoglobulins"/>
    <property type="match status" value="2"/>
</dbReference>
<reference evidence="3 4" key="1">
    <citation type="submission" date="2011-05" db="EMBL/GenBank/DDBJ databases">
        <title>Whole genome sequence of Microlunatus phosphovorus NM-1.</title>
        <authorList>
            <person name="Hosoyama A."/>
            <person name="Sasaki K."/>
            <person name="Harada T."/>
            <person name="Igarashi R."/>
            <person name="Kawakoshi A."/>
            <person name="Sasagawa M."/>
            <person name="Fukada J."/>
            <person name="Nakamura S."/>
            <person name="Katano Y."/>
            <person name="Hanada S."/>
            <person name="Kamagata Y."/>
            <person name="Nakamura N."/>
            <person name="Yamazaki S."/>
            <person name="Fujita N."/>
        </authorList>
    </citation>
    <scope>NUCLEOTIDE SEQUENCE [LARGE SCALE GENOMIC DNA]</scope>
    <source>
        <strain evidence="4">ATCC 700054 / DSM 10555 / JCM 9379 / NBRC 101784 / NCIMB 13414 / VKM Ac-1990 / NM-1</strain>
    </source>
</reference>
<dbReference type="STRING" id="1032480.MLP_24000"/>
<evidence type="ECO:0000313" key="3">
    <source>
        <dbReference type="EMBL" id="BAK35414.1"/>
    </source>
</evidence>
<dbReference type="GO" id="GO:0005975">
    <property type="term" value="P:carbohydrate metabolic process"/>
    <property type="evidence" value="ECO:0007669"/>
    <property type="project" value="UniProtKB-ARBA"/>
</dbReference>
<dbReference type="Proteomes" id="UP000007947">
    <property type="component" value="Chromosome"/>
</dbReference>
<dbReference type="Gene3D" id="2.80.10.50">
    <property type="match status" value="1"/>
</dbReference>
<accession>F5XFK7</accession>
<dbReference type="EMBL" id="AP012204">
    <property type="protein sequence ID" value="BAK35414.1"/>
    <property type="molecule type" value="Genomic_DNA"/>
</dbReference>
<protein>
    <recommendedName>
        <fullName evidence="2">Bacterial Ig-like domain-containing protein</fullName>
    </recommendedName>
</protein>
<dbReference type="eggNOG" id="COG2931">
    <property type="taxonomic scope" value="Bacteria"/>
</dbReference>
<proteinExistence type="predicted"/>
<dbReference type="AlphaFoldDB" id="F5XFK7"/>
<feature type="signal peptide" evidence="1">
    <location>
        <begin position="1"/>
        <end position="35"/>
    </location>
</feature>
<dbReference type="InterPro" id="IPR013431">
    <property type="entry name" value="Delta_60_rpt"/>
</dbReference>
<sequence length="668" mass="67574">MQQNNGFRRCRRAIAALAGASLVAAALTVSNLPQAAAAPSEPVVHDHGVPGLADIYNGTTASPDGGTYNVGYQVVSDTNRAVLVTKSKADGSLDTAFGTDGRAVIDLVKTFHETVTTNPGAKEVARGVTVDKLGRILVVGEVEGDQSSAATASDTDVFVARVHPNGNLDTSYGTNGGWTRINLSDGIHPTGGTNAADAAGYDIFVRPNQKAIFSAAIGTDSNGTRTARDAAAVQLSANGQLDTSFGKDGIASIPTPFSDNLRRGLLEEDGSYFTTAYASVGASNQPFISKFDSTGKADASWGDDGLATAYPGGLGGFAEAYGIKKDSLGNYLISAYGYRGGRTGDAASNGVDALLFSLKPDGTLNKDWADRGLLAYHVGDDGNGSADRHRNHVVLPDGRIVGVGSSGVSGSINALITVTPPDGTPGTVHSIDLGGTTDDVFWGVTTVGNGYQVVAAGVGNNDAKLATLDLTPESSTTAVALAKASTTFGGANTATVNLKVGGAAAAGEVTVSVDGKKVQSVSVSNSGTASVALPKTLSVGKHTVTAELAPAPGIAGSKASASVTVNKAGSATSLKLSASKIKKSKRATAMIKITGSGVPSGYYPTGTVTIHDGSKKIATVKVTTGNKGTVKVKLPKITKKGNHTIKASYAGNAQLKASSATAKIKVTK</sequence>
<dbReference type="OrthoDB" id="5240813at2"/>
<dbReference type="InterPro" id="IPR032109">
    <property type="entry name" value="Big_3_5"/>
</dbReference>
<dbReference type="RefSeq" id="WP_013863284.1">
    <property type="nucleotide sequence ID" value="NC_015635.1"/>
</dbReference>
<gene>
    <name evidence="3" type="ordered locus">MLP_24000</name>
</gene>